<dbReference type="PANTHER" id="PTHR33018">
    <property type="entry name" value="OS10G0338966 PROTEIN-RELATED"/>
    <property type="match status" value="1"/>
</dbReference>
<dbReference type="Proteomes" id="UP000235145">
    <property type="component" value="Unassembled WGS sequence"/>
</dbReference>
<reference evidence="2 3" key="1">
    <citation type="journal article" date="2017" name="Nat. Commun.">
        <title>Genome assembly with in vitro proximity ligation data and whole-genome triplication in lettuce.</title>
        <authorList>
            <person name="Reyes-Chin-Wo S."/>
            <person name="Wang Z."/>
            <person name="Yang X."/>
            <person name="Kozik A."/>
            <person name="Arikit S."/>
            <person name="Song C."/>
            <person name="Xia L."/>
            <person name="Froenicke L."/>
            <person name="Lavelle D.O."/>
            <person name="Truco M.J."/>
            <person name="Xia R."/>
            <person name="Zhu S."/>
            <person name="Xu C."/>
            <person name="Xu H."/>
            <person name="Xu X."/>
            <person name="Cox K."/>
            <person name="Korf I."/>
            <person name="Meyers B.C."/>
            <person name="Michelmore R.W."/>
        </authorList>
    </citation>
    <scope>NUCLEOTIDE SEQUENCE [LARGE SCALE GENOMIC DNA]</scope>
    <source>
        <strain evidence="3">cv. Salinas</strain>
        <tissue evidence="2">Seedlings</tissue>
    </source>
</reference>
<name>A0A9R1UQV3_LACSA</name>
<feature type="region of interest" description="Disordered" evidence="1">
    <location>
        <begin position="44"/>
        <end position="71"/>
    </location>
</feature>
<comment type="caution">
    <text evidence="2">The sequence shown here is derived from an EMBL/GenBank/DDBJ whole genome shotgun (WGS) entry which is preliminary data.</text>
</comment>
<evidence type="ECO:0000313" key="3">
    <source>
        <dbReference type="Proteomes" id="UP000235145"/>
    </source>
</evidence>
<evidence type="ECO:0000256" key="1">
    <source>
        <dbReference type="SAM" id="MobiDB-lite"/>
    </source>
</evidence>
<sequence>MKIKLREEQSANGLRLYIGNFPLHMDEVLVKTTKSRRIRMVERKTRKRNVGKPKTKHLESRNTMERPEKKKRSVTLIRDHSKEYLSNLTVEFGHFGRAIGPNRFKFTSYRGVTTRKMISILIDSWDLVDQCDKDQLWLNIKNYWHIRDDDHKAQVHRDCNMHWKAYKSELLKLWDNDVNPVKKYPYLDKAMWKNFLVLKSTEEFENIWKDKKPFSSEELEERVKTWMRTFGDKVKPFCKAYNESTTKGKERLEVTKGKERLEIWNGDPCVPQHPWTGIGCLIRLEWNWSGIVCLIRLWNAKGM</sequence>
<dbReference type="EMBL" id="NBSK02000008">
    <property type="protein sequence ID" value="KAJ0192322.1"/>
    <property type="molecule type" value="Genomic_DNA"/>
</dbReference>
<gene>
    <name evidence="2" type="ORF">LSAT_V11C800434660</name>
</gene>
<proteinExistence type="predicted"/>
<protein>
    <submittedName>
        <fullName evidence="2">Uncharacterized protein</fullName>
    </submittedName>
</protein>
<dbReference type="PANTHER" id="PTHR33018:SF37">
    <property type="entry name" value="TRANSPOSASE TNP1_EN_SPM-LIKE DOMAIN-CONTAINING PROTEIN"/>
    <property type="match status" value="1"/>
</dbReference>
<feature type="compositionally biased region" description="Basic residues" evidence="1">
    <location>
        <begin position="44"/>
        <end position="55"/>
    </location>
</feature>
<organism evidence="2 3">
    <name type="scientific">Lactuca sativa</name>
    <name type="common">Garden lettuce</name>
    <dbReference type="NCBI Taxonomy" id="4236"/>
    <lineage>
        <taxon>Eukaryota</taxon>
        <taxon>Viridiplantae</taxon>
        <taxon>Streptophyta</taxon>
        <taxon>Embryophyta</taxon>
        <taxon>Tracheophyta</taxon>
        <taxon>Spermatophyta</taxon>
        <taxon>Magnoliopsida</taxon>
        <taxon>eudicotyledons</taxon>
        <taxon>Gunneridae</taxon>
        <taxon>Pentapetalae</taxon>
        <taxon>asterids</taxon>
        <taxon>campanulids</taxon>
        <taxon>Asterales</taxon>
        <taxon>Asteraceae</taxon>
        <taxon>Cichorioideae</taxon>
        <taxon>Cichorieae</taxon>
        <taxon>Lactucinae</taxon>
        <taxon>Lactuca</taxon>
    </lineage>
</organism>
<accession>A0A9R1UQV3</accession>
<keyword evidence="3" id="KW-1185">Reference proteome</keyword>
<feature type="compositionally biased region" description="Basic and acidic residues" evidence="1">
    <location>
        <begin position="56"/>
        <end position="68"/>
    </location>
</feature>
<evidence type="ECO:0000313" key="2">
    <source>
        <dbReference type="EMBL" id="KAJ0192322.1"/>
    </source>
</evidence>
<dbReference type="AlphaFoldDB" id="A0A9R1UQV3"/>